<proteinExistence type="predicted"/>
<name>A0AC35F9E5_9BILA</name>
<sequence>MTDLCSKYSSSLSLNDENKKCWKKNDFSNTKNNSTLSRHISAYENSNEASFDSFNQSFRKSWLIQKQKQNNPVSTFVSQNPFEFQRQQNDKMPEPEVSQFKASQRLLKNSNKRSFLRAEQKMVDSRPFLHLSNTLHQLGHELHLELLGRFGLKRCQVA</sequence>
<evidence type="ECO:0000313" key="1">
    <source>
        <dbReference type="Proteomes" id="UP000887580"/>
    </source>
</evidence>
<evidence type="ECO:0000313" key="2">
    <source>
        <dbReference type="WBParaSite" id="PS1159_v2.g14516.t1"/>
    </source>
</evidence>
<protein>
    <submittedName>
        <fullName evidence="2">Uncharacterized protein</fullName>
    </submittedName>
</protein>
<organism evidence="1 2">
    <name type="scientific">Panagrolaimus sp. PS1159</name>
    <dbReference type="NCBI Taxonomy" id="55785"/>
    <lineage>
        <taxon>Eukaryota</taxon>
        <taxon>Metazoa</taxon>
        <taxon>Ecdysozoa</taxon>
        <taxon>Nematoda</taxon>
        <taxon>Chromadorea</taxon>
        <taxon>Rhabditida</taxon>
        <taxon>Tylenchina</taxon>
        <taxon>Panagrolaimomorpha</taxon>
        <taxon>Panagrolaimoidea</taxon>
        <taxon>Panagrolaimidae</taxon>
        <taxon>Panagrolaimus</taxon>
    </lineage>
</organism>
<dbReference type="WBParaSite" id="PS1159_v2.g14516.t1">
    <property type="protein sequence ID" value="PS1159_v2.g14516.t1"/>
    <property type="gene ID" value="PS1159_v2.g14516"/>
</dbReference>
<reference evidence="2" key="1">
    <citation type="submission" date="2022-11" db="UniProtKB">
        <authorList>
            <consortium name="WormBaseParasite"/>
        </authorList>
    </citation>
    <scope>IDENTIFICATION</scope>
</reference>
<dbReference type="Proteomes" id="UP000887580">
    <property type="component" value="Unplaced"/>
</dbReference>
<accession>A0AC35F9E5</accession>